<dbReference type="CDD" id="cd08663">
    <property type="entry name" value="DAP_dppA_1"/>
    <property type="match status" value="1"/>
</dbReference>
<feature type="binding site" evidence="2">
    <location>
        <position position="115"/>
    </location>
    <ligand>
        <name>Zn(2+)</name>
        <dbReference type="ChEBI" id="CHEBI:29105"/>
        <label>2</label>
    </ligand>
</feature>
<dbReference type="GO" id="GO:0046872">
    <property type="term" value="F:metal ion binding"/>
    <property type="evidence" value="ECO:0007669"/>
    <property type="project" value="UniProtKB-KW"/>
</dbReference>
<dbReference type="Gene3D" id="3.40.50.10780">
    <property type="entry name" value="Dipeptide transport protein"/>
    <property type="match status" value="1"/>
</dbReference>
<feature type="binding site" evidence="2">
    <location>
        <position position="8"/>
    </location>
    <ligand>
        <name>Zn(2+)</name>
        <dbReference type="ChEBI" id="CHEBI:29105"/>
        <label>2</label>
    </ligand>
</feature>
<dbReference type="AlphaFoldDB" id="A0A537J7Y3"/>
<evidence type="ECO:0000313" key="4">
    <source>
        <dbReference type="Proteomes" id="UP000318093"/>
    </source>
</evidence>
<dbReference type="Gene3D" id="3.30.1360.130">
    <property type="entry name" value="Dipeptide transport protein"/>
    <property type="match status" value="1"/>
</dbReference>
<feature type="active site" description="Nucleophile" evidence="1">
    <location>
        <position position="127"/>
    </location>
</feature>
<evidence type="ECO:0000256" key="1">
    <source>
        <dbReference type="PIRSR" id="PIRSR015853-1"/>
    </source>
</evidence>
<sequence length="286" mass="30072">MKVLISADMEGTAGVVDRAHTAIPDRAAITGVQHNAAEYDWARRLMTEEVNAAIAGAFEGGAAEVWVTDAHGSMRNLLPLALHREARYVSGSPKMLCMLEGLDDTFGAVMFTGYHGSAGTPASVLAHTYIGIIQDVRLNGVSMGEYGINAAVAGHFGVAVALVAGDNTVVAQVRGLLGPDVVGVEVKRAAGTHAAVHLHPEKAREAIRAGAAEAVRRAGRLRPYRVPAPVRLDVDIVAPDLTDLAALLPGVTRTGARSVAFEGPDVLNVFKAWRAMLNVMMTRSAV</sequence>
<gene>
    <name evidence="3" type="ORF">E6H03_09850</name>
</gene>
<accession>A0A537J7Y3</accession>
<dbReference type="EMBL" id="VBAN01000312">
    <property type="protein sequence ID" value="TMI79637.1"/>
    <property type="molecule type" value="Genomic_DNA"/>
</dbReference>
<feature type="binding site" evidence="2">
    <location>
        <position position="145"/>
    </location>
    <ligand>
        <name>Zn(2+)</name>
        <dbReference type="ChEBI" id="CHEBI:29105"/>
        <label>2</label>
    </ligand>
</feature>
<dbReference type="InterPro" id="IPR036177">
    <property type="entry name" value="Peptidase_M55_sf"/>
</dbReference>
<dbReference type="SUPFAM" id="SSF63992">
    <property type="entry name" value="Dipeptide transport protein"/>
    <property type="match status" value="1"/>
</dbReference>
<dbReference type="InterPro" id="IPR027476">
    <property type="entry name" value="DppA_N"/>
</dbReference>
<dbReference type="Pfam" id="PF04951">
    <property type="entry name" value="Peptidase_M55"/>
    <property type="match status" value="1"/>
</dbReference>
<protein>
    <submittedName>
        <fullName evidence="3">Peptide ABC transporter</fullName>
    </submittedName>
</protein>
<comment type="caution">
    <text evidence="3">The sequence shown here is derived from an EMBL/GenBank/DDBJ whole genome shotgun (WGS) entry which is preliminary data.</text>
</comment>
<evidence type="ECO:0000313" key="3">
    <source>
        <dbReference type="EMBL" id="TMI79637.1"/>
    </source>
</evidence>
<feature type="binding site" evidence="2">
    <location>
        <position position="71"/>
    </location>
    <ligand>
        <name>Zn(2+)</name>
        <dbReference type="ChEBI" id="CHEBI:29105"/>
        <label>2</label>
    </ligand>
</feature>
<keyword evidence="2" id="KW-0479">Metal-binding</keyword>
<name>A0A537J7Y3_9BACT</name>
<reference evidence="3 4" key="1">
    <citation type="journal article" date="2019" name="Nat. Microbiol.">
        <title>Mediterranean grassland soil C-N compound turnover is dependent on rainfall and depth, and is mediated by genomically divergent microorganisms.</title>
        <authorList>
            <person name="Diamond S."/>
            <person name="Andeer P.F."/>
            <person name="Li Z."/>
            <person name="Crits-Christoph A."/>
            <person name="Burstein D."/>
            <person name="Anantharaman K."/>
            <person name="Lane K.R."/>
            <person name="Thomas B.C."/>
            <person name="Pan C."/>
            <person name="Northen T.R."/>
            <person name="Banfield J.F."/>
        </authorList>
    </citation>
    <scope>NUCLEOTIDE SEQUENCE [LARGE SCALE GENOMIC DNA]</scope>
    <source>
        <strain evidence="3">NP_6</strain>
    </source>
</reference>
<feature type="binding site" evidence="2">
    <location>
        <position position="8"/>
    </location>
    <ligand>
        <name>Zn(2+)</name>
        <dbReference type="ChEBI" id="CHEBI:29105"/>
        <label>1</label>
    </ligand>
</feature>
<proteinExistence type="predicted"/>
<evidence type="ECO:0000256" key="2">
    <source>
        <dbReference type="PIRSR" id="PIRSR015853-2"/>
    </source>
</evidence>
<feature type="binding site" evidence="2">
    <location>
        <position position="10"/>
    </location>
    <ligand>
        <name>Zn(2+)</name>
        <dbReference type="ChEBI" id="CHEBI:29105"/>
        <label>1</label>
    </ligand>
</feature>
<organism evidence="3 4">
    <name type="scientific">Candidatus Segetimicrobium genomatis</name>
    <dbReference type="NCBI Taxonomy" id="2569760"/>
    <lineage>
        <taxon>Bacteria</taxon>
        <taxon>Bacillati</taxon>
        <taxon>Candidatus Sysuimicrobiota</taxon>
        <taxon>Candidatus Sysuimicrobiia</taxon>
        <taxon>Candidatus Sysuimicrobiales</taxon>
        <taxon>Candidatus Segetimicrobiaceae</taxon>
        <taxon>Candidatus Segetimicrobium</taxon>
    </lineage>
</organism>
<keyword evidence="2" id="KW-0862">Zinc</keyword>
<dbReference type="Proteomes" id="UP000318093">
    <property type="component" value="Unassembled WGS sequence"/>
</dbReference>
<dbReference type="PIRSF" id="PIRSF015853">
    <property type="entry name" value="Pep_DppA"/>
    <property type="match status" value="1"/>
</dbReference>
<dbReference type="InterPro" id="IPR007035">
    <property type="entry name" value="Peptidase_M55"/>
</dbReference>